<comment type="caution">
    <text evidence="2">The sequence shown here is derived from an EMBL/GenBank/DDBJ whole genome shotgun (WGS) entry which is preliminary data.</text>
</comment>
<sequence>MNSKTGWIDRSELRAVLITFFRQGVLYPSRFTFWKYHFGALLKFPRRLRYFISACIVGEHYYEYRQTISDELESQMAEIPSSVSPSYAQHMFKTVGNGAPLPQMPHRSQ</sequence>
<evidence type="ECO:0000313" key="2">
    <source>
        <dbReference type="EMBL" id="MBI5249081.1"/>
    </source>
</evidence>
<evidence type="ECO:0000313" key="3">
    <source>
        <dbReference type="Proteomes" id="UP000807825"/>
    </source>
</evidence>
<dbReference type="EMBL" id="JACRDE010000179">
    <property type="protein sequence ID" value="MBI5249081.1"/>
    <property type="molecule type" value="Genomic_DNA"/>
</dbReference>
<proteinExistence type="predicted"/>
<evidence type="ECO:0000259" key="1">
    <source>
        <dbReference type="Pfam" id="PF13282"/>
    </source>
</evidence>
<dbReference type="InterPro" id="IPR025274">
    <property type="entry name" value="DUF4070"/>
</dbReference>
<organism evidence="2 3">
    <name type="scientific">Desulfomonile tiedjei</name>
    <dbReference type="NCBI Taxonomy" id="2358"/>
    <lineage>
        <taxon>Bacteria</taxon>
        <taxon>Pseudomonadati</taxon>
        <taxon>Thermodesulfobacteriota</taxon>
        <taxon>Desulfomonilia</taxon>
        <taxon>Desulfomonilales</taxon>
        <taxon>Desulfomonilaceae</taxon>
        <taxon>Desulfomonile</taxon>
    </lineage>
</organism>
<feature type="domain" description="DUF4070" evidence="1">
    <location>
        <begin position="7"/>
        <end position="73"/>
    </location>
</feature>
<reference evidence="2" key="1">
    <citation type="submission" date="2020-07" db="EMBL/GenBank/DDBJ databases">
        <title>Huge and variable diversity of episymbiotic CPR bacteria and DPANN archaea in groundwater ecosystems.</title>
        <authorList>
            <person name="He C.Y."/>
            <person name="Keren R."/>
            <person name="Whittaker M."/>
            <person name="Farag I.F."/>
            <person name="Doudna J."/>
            <person name="Cate J.H.D."/>
            <person name="Banfield J.F."/>
        </authorList>
    </citation>
    <scope>NUCLEOTIDE SEQUENCE</scope>
    <source>
        <strain evidence="2">NC_groundwater_1664_Pr3_B-0.1um_52_9</strain>
    </source>
</reference>
<name>A0A9D6UZ48_9BACT</name>
<accession>A0A9D6UZ48</accession>
<gene>
    <name evidence="2" type="ORF">HY912_06260</name>
</gene>
<dbReference type="AlphaFoldDB" id="A0A9D6UZ48"/>
<dbReference type="Pfam" id="PF13282">
    <property type="entry name" value="DUF4070"/>
    <property type="match status" value="1"/>
</dbReference>
<protein>
    <submittedName>
        <fullName evidence="2">DUF4070 domain-containing protein</fullName>
    </submittedName>
</protein>
<dbReference type="Proteomes" id="UP000807825">
    <property type="component" value="Unassembled WGS sequence"/>
</dbReference>